<dbReference type="EMBL" id="JBHFNQ010000169">
    <property type="protein sequence ID" value="MFB2879557.1"/>
    <property type="molecule type" value="Genomic_DNA"/>
</dbReference>
<organism evidence="1 2">
    <name type="scientific">Floridaenema aerugineum BLCC-F46</name>
    <dbReference type="NCBI Taxonomy" id="3153654"/>
    <lineage>
        <taxon>Bacteria</taxon>
        <taxon>Bacillati</taxon>
        <taxon>Cyanobacteriota</taxon>
        <taxon>Cyanophyceae</taxon>
        <taxon>Oscillatoriophycideae</taxon>
        <taxon>Aerosakkonematales</taxon>
        <taxon>Aerosakkonemataceae</taxon>
        <taxon>Floridanema</taxon>
        <taxon>Floridanema aerugineum</taxon>
    </lineage>
</organism>
<name>A0ABV4X9T3_9CYAN</name>
<evidence type="ECO:0000313" key="1">
    <source>
        <dbReference type="EMBL" id="MFB2879557.1"/>
    </source>
</evidence>
<dbReference type="RefSeq" id="WP_413272593.1">
    <property type="nucleotide sequence ID" value="NZ_JBHFNQ010000169.1"/>
</dbReference>
<evidence type="ECO:0000313" key="2">
    <source>
        <dbReference type="Proteomes" id="UP001576774"/>
    </source>
</evidence>
<protein>
    <submittedName>
        <fullName evidence="1">Uncharacterized protein</fullName>
    </submittedName>
</protein>
<comment type="caution">
    <text evidence="1">The sequence shown here is derived from an EMBL/GenBank/DDBJ whole genome shotgun (WGS) entry which is preliminary data.</text>
</comment>
<proteinExistence type="predicted"/>
<gene>
    <name evidence="1" type="ORF">ACE1CC_22095</name>
</gene>
<dbReference type="Proteomes" id="UP001576774">
    <property type="component" value="Unassembled WGS sequence"/>
</dbReference>
<reference evidence="1 2" key="1">
    <citation type="submission" date="2024-09" db="EMBL/GenBank/DDBJ databases">
        <title>Floridaenema gen nov. (Aerosakkonemataceae, Aerosakkonematales ord. nov., Cyanobacteria) from benthic tropical and subtropical fresh waters, with the description of four new species.</title>
        <authorList>
            <person name="Moretto J.A."/>
            <person name="Berthold D.E."/>
            <person name="Lefler F.W."/>
            <person name="Huang I.-S."/>
            <person name="Laughinghouse H. IV."/>
        </authorList>
    </citation>
    <scope>NUCLEOTIDE SEQUENCE [LARGE SCALE GENOMIC DNA]</scope>
    <source>
        <strain evidence="1 2">BLCC-F46</strain>
    </source>
</reference>
<sequence>MMTEQQLTNINEEQLKHCIAEIGLLALSTSSCVTRQMTVHEGIENSSLGILWCPSAKLLATANALLDLAKVVKDNWDVLEQRPLKSFITQVASVDIKRVSSSPQSLIQAKLNPFKRQTLTFTRVESNQCTENEFLCYVLDVYLKDLVNGIAKVLTSLKIEEIVIPNISRKFQDERPNFMTDLRKRVQKRNFFIGDEKRRITETVSQLHNCAEWASQARKAGFLEEVTTPDEPPSPSLRLTGSPIYGSIFEQYSNCRIGSLAAIEQVIYLYRCTYQGQVRPTWEIYKIWCVARMYSTFIIYANMQPPKGEPTIFECIQTKRGTLELPRNKAFKLQGKLNDGTEFSITFWYQPELLTHNGELRMPDIKVEVATNGYKRLYCFNAEDRNYKEQGSDQFIDDVLEIARNKYLAPLGMTASFILHTDRQVNYWGEVPFNRILQEKFNLTTETVNANRYVNHQYGAISLIPGLNADEQFQKILQLLFKYHNNSLKTACLACGYQLEWGKDVVPSWKPSLISEVELISRTLNGSSRAGNGTGVYCSCPKCGDFWVVQICWINHHPLLKLIDCFHRHSDHPEWKGKWMYICPVCGSDPSPEDLGY</sequence>
<keyword evidence="2" id="KW-1185">Reference proteome</keyword>
<accession>A0ABV4X9T3</accession>